<accession>A0ABD2XS22</accession>
<proteinExistence type="predicted"/>
<evidence type="ECO:0000256" key="1">
    <source>
        <dbReference type="SAM" id="MobiDB-lite"/>
    </source>
</evidence>
<reference evidence="2 3" key="1">
    <citation type="submission" date="2024-11" db="EMBL/GenBank/DDBJ databases">
        <title>A near-complete genome assembly of Cinchona calisaya.</title>
        <authorList>
            <person name="Lian D.C."/>
            <person name="Zhao X.W."/>
            <person name="Wei L."/>
        </authorList>
    </citation>
    <scope>NUCLEOTIDE SEQUENCE [LARGE SCALE GENOMIC DNA]</scope>
    <source>
        <tissue evidence="2">Nenye</tissue>
    </source>
</reference>
<feature type="compositionally biased region" description="Basic residues" evidence="1">
    <location>
        <begin position="19"/>
        <end position="33"/>
    </location>
</feature>
<organism evidence="2 3">
    <name type="scientific">Cinchona calisaya</name>
    <dbReference type="NCBI Taxonomy" id="153742"/>
    <lineage>
        <taxon>Eukaryota</taxon>
        <taxon>Viridiplantae</taxon>
        <taxon>Streptophyta</taxon>
        <taxon>Embryophyta</taxon>
        <taxon>Tracheophyta</taxon>
        <taxon>Spermatophyta</taxon>
        <taxon>Magnoliopsida</taxon>
        <taxon>eudicotyledons</taxon>
        <taxon>Gunneridae</taxon>
        <taxon>Pentapetalae</taxon>
        <taxon>asterids</taxon>
        <taxon>lamiids</taxon>
        <taxon>Gentianales</taxon>
        <taxon>Rubiaceae</taxon>
        <taxon>Cinchonoideae</taxon>
        <taxon>Cinchoneae</taxon>
        <taxon>Cinchona</taxon>
    </lineage>
</organism>
<comment type="caution">
    <text evidence="2">The sequence shown here is derived from an EMBL/GenBank/DDBJ whole genome shotgun (WGS) entry which is preliminary data.</text>
</comment>
<feature type="region of interest" description="Disordered" evidence="1">
    <location>
        <begin position="1"/>
        <end position="33"/>
    </location>
</feature>
<keyword evidence="3" id="KW-1185">Reference proteome</keyword>
<feature type="compositionally biased region" description="Acidic residues" evidence="1">
    <location>
        <begin position="1"/>
        <end position="10"/>
    </location>
</feature>
<dbReference type="EMBL" id="JBJUIK010000017">
    <property type="protein sequence ID" value="KAL3497834.1"/>
    <property type="molecule type" value="Genomic_DNA"/>
</dbReference>
<evidence type="ECO:0000313" key="3">
    <source>
        <dbReference type="Proteomes" id="UP001630127"/>
    </source>
</evidence>
<evidence type="ECO:0000313" key="2">
    <source>
        <dbReference type="EMBL" id="KAL3497834.1"/>
    </source>
</evidence>
<protein>
    <submittedName>
        <fullName evidence="2">Uncharacterized protein</fullName>
    </submittedName>
</protein>
<dbReference type="AlphaFoldDB" id="A0ABD2XS22"/>
<sequence length="213" mass="23175">MDSDLFDDILADNSEKTARSGKKFQPKAKPRGPRLMKTDSVVGVIADIKPWKHHHSSDAHLQVIKQHGRTFSKLPENSFFDQTTPSVCSIVLVNTQETSDVSENELKEYCETDRSAASGFISQISGLRTDDHRSFGVVNASPQHLGGTKNVDSIASLGPVMDVSLVAQKNADIFIVLESLGDFLPDSTTVLDNSVPSSGAPNVSCCWRFSLLV</sequence>
<dbReference type="Proteomes" id="UP001630127">
    <property type="component" value="Unassembled WGS sequence"/>
</dbReference>
<name>A0ABD2XS22_9GENT</name>
<gene>
    <name evidence="2" type="ORF">ACH5RR_040566</name>
</gene>